<dbReference type="PANTHER" id="PTHR14234">
    <property type="entry name" value="RIM BINDING PROTEIN-RELATED"/>
    <property type="match status" value="1"/>
</dbReference>
<dbReference type="Proteomes" id="UP000076858">
    <property type="component" value="Unassembled WGS sequence"/>
</dbReference>
<dbReference type="SMART" id="SM00326">
    <property type="entry name" value="SH3"/>
    <property type="match status" value="2"/>
</dbReference>
<dbReference type="PANTHER" id="PTHR14234:SF19">
    <property type="entry name" value="RIM-BINDING PROTEIN, ISOFORM F"/>
    <property type="match status" value="1"/>
</dbReference>
<feature type="region of interest" description="Disordered" evidence="3">
    <location>
        <begin position="282"/>
        <end position="309"/>
    </location>
</feature>
<dbReference type="FunFam" id="2.30.30.40:FF:000016">
    <property type="entry name" value="RIMS-binding protein 2 isoform X2"/>
    <property type="match status" value="1"/>
</dbReference>
<dbReference type="CDD" id="cd12013">
    <property type="entry name" value="SH3_RIM-BP_3"/>
    <property type="match status" value="1"/>
</dbReference>
<feature type="compositionally biased region" description="Polar residues" evidence="3">
    <location>
        <begin position="502"/>
        <end position="516"/>
    </location>
</feature>
<evidence type="ECO:0000256" key="2">
    <source>
        <dbReference type="PROSITE-ProRule" id="PRU00192"/>
    </source>
</evidence>
<feature type="region of interest" description="Disordered" evidence="3">
    <location>
        <begin position="502"/>
        <end position="524"/>
    </location>
</feature>
<feature type="compositionally biased region" description="Polar residues" evidence="3">
    <location>
        <begin position="572"/>
        <end position="588"/>
    </location>
</feature>
<dbReference type="AlphaFoldDB" id="A0A164XQU8"/>
<dbReference type="GO" id="GO:0045202">
    <property type="term" value="C:synapse"/>
    <property type="evidence" value="ECO:0007669"/>
    <property type="project" value="GOC"/>
</dbReference>
<dbReference type="InterPro" id="IPR040325">
    <property type="entry name" value="RIMBP1/2/3"/>
</dbReference>
<dbReference type="GO" id="GO:0007274">
    <property type="term" value="P:neuromuscular synaptic transmission"/>
    <property type="evidence" value="ECO:0007669"/>
    <property type="project" value="TreeGrafter"/>
</dbReference>
<feature type="compositionally biased region" description="Polar residues" evidence="3">
    <location>
        <begin position="64"/>
        <end position="85"/>
    </location>
</feature>
<accession>A0A164XQU8</accession>
<feature type="region of interest" description="Disordered" evidence="3">
    <location>
        <begin position="539"/>
        <end position="635"/>
    </location>
</feature>
<evidence type="ECO:0000259" key="4">
    <source>
        <dbReference type="PROSITE" id="PS50002"/>
    </source>
</evidence>
<dbReference type="Gene3D" id="2.30.30.40">
    <property type="entry name" value="SH3 Domains"/>
    <property type="match status" value="2"/>
</dbReference>
<feature type="domain" description="SH3" evidence="4">
    <location>
        <begin position="201"/>
        <end position="269"/>
    </location>
</feature>
<name>A0A164XQU8_9CRUS</name>
<evidence type="ECO:0000256" key="3">
    <source>
        <dbReference type="SAM" id="MobiDB-lite"/>
    </source>
</evidence>
<reference evidence="5 6" key="1">
    <citation type="submission" date="2016-03" db="EMBL/GenBank/DDBJ databases">
        <title>EvidentialGene: Evidence-directed Construction of Genes on Genomes.</title>
        <authorList>
            <person name="Gilbert D.G."/>
            <person name="Choi J.-H."/>
            <person name="Mockaitis K."/>
            <person name="Colbourne J."/>
            <person name="Pfrender M."/>
        </authorList>
    </citation>
    <scope>NUCLEOTIDE SEQUENCE [LARGE SCALE GENOMIC DNA]</scope>
    <source>
        <strain evidence="5 6">Xinb3</strain>
        <tissue evidence="5">Complete organism</tissue>
    </source>
</reference>
<dbReference type="FunFam" id="2.30.30.40:FF:000023">
    <property type="entry name" value="RIMS-binding protein 2 isoform F"/>
    <property type="match status" value="1"/>
</dbReference>
<keyword evidence="5" id="KW-0675">Receptor</keyword>
<keyword evidence="6" id="KW-1185">Reference proteome</keyword>
<feature type="compositionally biased region" description="Low complexity" evidence="3">
    <location>
        <begin position="556"/>
        <end position="571"/>
    </location>
</feature>
<evidence type="ECO:0000313" key="6">
    <source>
        <dbReference type="Proteomes" id="UP000076858"/>
    </source>
</evidence>
<feature type="region of interest" description="Disordered" evidence="3">
    <location>
        <begin position="55"/>
        <end position="178"/>
    </location>
</feature>
<dbReference type="InterPro" id="IPR036028">
    <property type="entry name" value="SH3-like_dom_sf"/>
</dbReference>
<feature type="compositionally biased region" description="Polar residues" evidence="3">
    <location>
        <begin position="169"/>
        <end position="178"/>
    </location>
</feature>
<dbReference type="InterPro" id="IPR001452">
    <property type="entry name" value="SH3_domain"/>
</dbReference>
<dbReference type="PROSITE" id="PS50002">
    <property type="entry name" value="SH3"/>
    <property type="match status" value="2"/>
</dbReference>
<protein>
    <submittedName>
        <fullName evidence="5">Putative Peripheral-type benzodiazepine receptor-associated protein</fullName>
    </submittedName>
</protein>
<feature type="domain" description="SH3" evidence="4">
    <location>
        <begin position="316"/>
        <end position="383"/>
    </location>
</feature>
<feature type="compositionally biased region" description="Basic and acidic residues" evidence="3">
    <location>
        <begin position="111"/>
        <end position="128"/>
    </location>
</feature>
<dbReference type="CDD" id="cd12012">
    <property type="entry name" value="SH3_RIM-BP_2"/>
    <property type="match status" value="1"/>
</dbReference>
<gene>
    <name evidence="5" type="ORF">APZ42_019823</name>
</gene>
<feature type="compositionally biased region" description="Polar residues" evidence="3">
    <location>
        <begin position="544"/>
        <end position="555"/>
    </location>
</feature>
<sequence>MLLCGLRSYRSKFHAPIRLIDDDLFLVSPLVSRFVPLLPSCLALDPFVSSLQIRKKKKKKQEMMNETSRSNNGGRRNFMEQANNGRSGGGMIQRNQYLNPSLPGPIPSIEITKDTASERSGDSYRGRDGTGMNPYDRNKSLPANRNPQMVGGRNAQGQARDNYYAPPGRNQQQNDGYYDQTANRRPVARGGRQPPMQQQQQQTRIFVALFDYDPPSMSPNPDACDEELPFREGQLIKVRGDKDADGFYWGEVAGRSGYVPCNMVSEVQVDDERVAQELLKESGVDGPSHSRTRRNLRAQGQPGHGRDRWGDIYANMPVKRMIALYDYDPQELSPNVDAEVELSFQTGDIIYVYGDMDDDGFYLGELRGQRGLVPSNFLTEAPPDYDPSQPRHKRQQQSGNIIDKSGEIAAVNGWITIEWILEIGACPELKALHLRLVQQIIVQVTIHATDVAARSMAAVARDGSIQANNQRFYTDDSFSDVDDRFKGRPDGMDYAYNNGMPEQSPQISAGQQPTFNGGTGPVRNLPVNKITRGLPTVLPDPAVMQQQPGHNNTMMNADPNNPYNNHPNNAATQPPVTAPTSASLSSHFSFFGMGGNNQQQQQQQQPTGPSLIQKMMGGGGGGTTAPPAATNSTENPVEGLLSKGKDLIFKKIWPVTKKKKELFIYFFFCTSASPTTTPILP</sequence>
<dbReference type="STRING" id="35525.A0A164XQU8"/>
<feature type="region of interest" description="Disordered" evidence="3">
    <location>
        <begin position="380"/>
        <end position="400"/>
    </location>
</feature>
<dbReference type="SUPFAM" id="SSF50044">
    <property type="entry name" value="SH3-domain"/>
    <property type="match status" value="2"/>
</dbReference>
<dbReference type="InterPro" id="IPR035755">
    <property type="entry name" value="RIM-BP_SH3_3"/>
</dbReference>
<dbReference type="PRINTS" id="PR00452">
    <property type="entry name" value="SH3DOMAIN"/>
</dbReference>
<proteinExistence type="predicted"/>
<dbReference type="Pfam" id="PF07653">
    <property type="entry name" value="SH3_2"/>
    <property type="match status" value="2"/>
</dbReference>
<dbReference type="OrthoDB" id="4158657at2759"/>
<dbReference type="EMBL" id="LRGB01000944">
    <property type="protein sequence ID" value="KZS14475.1"/>
    <property type="molecule type" value="Genomic_DNA"/>
</dbReference>
<evidence type="ECO:0000313" key="5">
    <source>
        <dbReference type="EMBL" id="KZS14475.1"/>
    </source>
</evidence>
<keyword evidence="1 2" id="KW-0728">SH3 domain</keyword>
<organism evidence="5 6">
    <name type="scientific">Daphnia magna</name>
    <dbReference type="NCBI Taxonomy" id="35525"/>
    <lineage>
        <taxon>Eukaryota</taxon>
        <taxon>Metazoa</taxon>
        <taxon>Ecdysozoa</taxon>
        <taxon>Arthropoda</taxon>
        <taxon>Crustacea</taxon>
        <taxon>Branchiopoda</taxon>
        <taxon>Diplostraca</taxon>
        <taxon>Cladocera</taxon>
        <taxon>Anomopoda</taxon>
        <taxon>Daphniidae</taxon>
        <taxon>Daphnia</taxon>
    </lineage>
</organism>
<comment type="caution">
    <text evidence="5">The sequence shown here is derived from an EMBL/GenBank/DDBJ whole genome shotgun (WGS) entry which is preliminary data.</text>
</comment>
<dbReference type="InterPro" id="IPR035753">
    <property type="entry name" value="RIM-BP_SH3_2"/>
</dbReference>
<evidence type="ECO:0000256" key="1">
    <source>
        <dbReference type="ARBA" id="ARBA00022443"/>
    </source>
</evidence>